<gene>
    <name evidence="1" type="ORF">ALECFALPRED_004515</name>
</gene>
<name>A0A8H3FSK9_9LECA</name>
<evidence type="ECO:0000313" key="2">
    <source>
        <dbReference type="Proteomes" id="UP000664203"/>
    </source>
</evidence>
<evidence type="ECO:0000313" key="1">
    <source>
        <dbReference type="EMBL" id="CAF9930093.1"/>
    </source>
</evidence>
<dbReference type="EMBL" id="CAJPDR010000279">
    <property type="protein sequence ID" value="CAF9930093.1"/>
    <property type="molecule type" value="Genomic_DNA"/>
</dbReference>
<sequence>MEIITMKKLHARKRKVKLLRFRKVAATLGQYWCHSWSLSSIKSSFALRRIFGGSDVSDIICYDFASSISTAARDVENHVPVTMLVSDFEDKD</sequence>
<protein>
    <submittedName>
        <fullName evidence="1">Uncharacterized protein</fullName>
    </submittedName>
</protein>
<accession>A0A8H3FSK9</accession>
<reference evidence="1" key="1">
    <citation type="submission" date="2021-03" db="EMBL/GenBank/DDBJ databases">
        <authorList>
            <person name="Tagirdzhanova G."/>
        </authorList>
    </citation>
    <scope>NUCLEOTIDE SEQUENCE</scope>
</reference>
<keyword evidence="2" id="KW-1185">Reference proteome</keyword>
<organism evidence="1 2">
    <name type="scientific">Alectoria fallacina</name>
    <dbReference type="NCBI Taxonomy" id="1903189"/>
    <lineage>
        <taxon>Eukaryota</taxon>
        <taxon>Fungi</taxon>
        <taxon>Dikarya</taxon>
        <taxon>Ascomycota</taxon>
        <taxon>Pezizomycotina</taxon>
        <taxon>Lecanoromycetes</taxon>
        <taxon>OSLEUM clade</taxon>
        <taxon>Lecanoromycetidae</taxon>
        <taxon>Lecanorales</taxon>
        <taxon>Lecanorineae</taxon>
        <taxon>Parmeliaceae</taxon>
        <taxon>Alectoria</taxon>
    </lineage>
</organism>
<dbReference type="Proteomes" id="UP000664203">
    <property type="component" value="Unassembled WGS sequence"/>
</dbReference>
<comment type="caution">
    <text evidence="1">The sequence shown here is derived from an EMBL/GenBank/DDBJ whole genome shotgun (WGS) entry which is preliminary data.</text>
</comment>
<dbReference type="AlphaFoldDB" id="A0A8H3FSK9"/>
<proteinExistence type="predicted"/>